<comment type="caution">
    <text evidence="2">The sequence shown here is derived from an EMBL/GenBank/DDBJ whole genome shotgun (WGS) entry which is preliminary data.</text>
</comment>
<proteinExistence type="predicted"/>
<accession>A0ABP9L3S4</accession>
<reference evidence="3" key="1">
    <citation type="journal article" date="2019" name="Int. J. Syst. Evol. Microbiol.">
        <title>The Global Catalogue of Microorganisms (GCM) 10K type strain sequencing project: providing services to taxonomists for standard genome sequencing and annotation.</title>
        <authorList>
            <consortium name="The Broad Institute Genomics Platform"/>
            <consortium name="The Broad Institute Genome Sequencing Center for Infectious Disease"/>
            <person name="Wu L."/>
            <person name="Ma J."/>
        </authorList>
    </citation>
    <scope>NUCLEOTIDE SEQUENCE [LARGE SCALE GENOMIC DNA]</scope>
    <source>
        <strain evidence="3">JCM 18298</strain>
    </source>
</reference>
<dbReference type="EMBL" id="BAABJM010000009">
    <property type="protein sequence ID" value="GAA5068620.1"/>
    <property type="molecule type" value="Genomic_DNA"/>
</dbReference>
<feature type="compositionally biased region" description="Polar residues" evidence="1">
    <location>
        <begin position="19"/>
        <end position="28"/>
    </location>
</feature>
<keyword evidence="3" id="KW-1185">Reference proteome</keyword>
<dbReference type="Proteomes" id="UP001500603">
    <property type="component" value="Unassembled WGS sequence"/>
</dbReference>
<evidence type="ECO:0000313" key="2">
    <source>
        <dbReference type="EMBL" id="GAA5068620.1"/>
    </source>
</evidence>
<gene>
    <name evidence="2" type="ORF">GCM10023318_59120</name>
</gene>
<name>A0ABP9L3S4_9NOCA</name>
<sequence length="106" mass="10793">MIRNDSSAAGAVNAPQKPDQPSSNEVTVSAANGSNTMMLNHNTAVAIPSGPTEPVTRNHDQSRPPAGVAADPSVPPGAGVRPIPALLLSVTVRPESRAGAYFVARS</sequence>
<evidence type="ECO:0000256" key="1">
    <source>
        <dbReference type="SAM" id="MobiDB-lite"/>
    </source>
</evidence>
<organism evidence="2 3">
    <name type="scientific">Nocardia callitridis</name>
    <dbReference type="NCBI Taxonomy" id="648753"/>
    <lineage>
        <taxon>Bacteria</taxon>
        <taxon>Bacillati</taxon>
        <taxon>Actinomycetota</taxon>
        <taxon>Actinomycetes</taxon>
        <taxon>Mycobacteriales</taxon>
        <taxon>Nocardiaceae</taxon>
        <taxon>Nocardia</taxon>
    </lineage>
</organism>
<evidence type="ECO:0000313" key="3">
    <source>
        <dbReference type="Proteomes" id="UP001500603"/>
    </source>
</evidence>
<protein>
    <submittedName>
        <fullName evidence="2">Uncharacterized protein</fullName>
    </submittedName>
</protein>
<feature type="region of interest" description="Disordered" evidence="1">
    <location>
        <begin position="1"/>
        <end position="28"/>
    </location>
</feature>
<feature type="region of interest" description="Disordered" evidence="1">
    <location>
        <begin position="45"/>
        <end position="78"/>
    </location>
</feature>